<dbReference type="PANTHER" id="PTHR23222:SF0">
    <property type="entry name" value="PROHIBITIN 1"/>
    <property type="match status" value="1"/>
</dbReference>
<feature type="domain" description="Band 7" evidence="2">
    <location>
        <begin position="57"/>
        <end position="235"/>
    </location>
</feature>
<evidence type="ECO:0000313" key="4">
    <source>
        <dbReference type="Proteomes" id="UP000264141"/>
    </source>
</evidence>
<dbReference type="RefSeq" id="WP_062193273.1">
    <property type="nucleotide sequence ID" value="NZ_DF967965.1"/>
</dbReference>
<dbReference type="GO" id="GO:0016020">
    <property type="term" value="C:membrane"/>
    <property type="evidence" value="ECO:0007669"/>
    <property type="project" value="InterPro"/>
</dbReference>
<dbReference type="SUPFAM" id="SSF117892">
    <property type="entry name" value="Band 7/SPFH domain"/>
    <property type="match status" value="1"/>
</dbReference>
<keyword evidence="1" id="KW-1133">Transmembrane helix</keyword>
<evidence type="ECO:0000313" key="3">
    <source>
        <dbReference type="EMBL" id="HCE17235.1"/>
    </source>
</evidence>
<dbReference type="AlphaFoldDB" id="A0A3D1JG86"/>
<dbReference type="InterPro" id="IPR000163">
    <property type="entry name" value="Prohibitin"/>
</dbReference>
<dbReference type="PANTHER" id="PTHR23222">
    <property type="entry name" value="PROHIBITIN"/>
    <property type="match status" value="1"/>
</dbReference>
<dbReference type="Proteomes" id="UP000264141">
    <property type="component" value="Unassembled WGS sequence"/>
</dbReference>
<dbReference type="OrthoDB" id="146318at2"/>
<feature type="transmembrane region" description="Helical" evidence="1">
    <location>
        <begin position="41"/>
        <end position="62"/>
    </location>
</feature>
<organism evidence="3 4">
    <name type="scientific">Anaerolinea thermolimosa</name>
    <dbReference type="NCBI Taxonomy" id="229919"/>
    <lineage>
        <taxon>Bacteria</taxon>
        <taxon>Bacillati</taxon>
        <taxon>Chloroflexota</taxon>
        <taxon>Anaerolineae</taxon>
        <taxon>Anaerolineales</taxon>
        <taxon>Anaerolineaceae</taxon>
        <taxon>Anaerolinea</taxon>
    </lineage>
</organism>
<proteinExistence type="predicted"/>
<feature type="transmembrane region" description="Helical" evidence="1">
    <location>
        <begin position="6"/>
        <end position="29"/>
    </location>
</feature>
<dbReference type="InterPro" id="IPR036013">
    <property type="entry name" value="Band_7/SPFH_dom_sf"/>
</dbReference>
<keyword evidence="1" id="KW-0472">Membrane</keyword>
<protein>
    <recommendedName>
        <fullName evidence="2">Band 7 domain-containing protein</fullName>
    </recommendedName>
</protein>
<sequence length="351" mass="38646">MNVQSLTQILVGITWVAVVIAFVVVVMRASRNQPTHGSGRIIGGLILLALVFTTMSSGLVFINPEERGVVISAIAPKGYREQALEPGLKFIVPFAETVVRYPISRQTYTMSIATSEGAIKGDDSIAARTADGQEILVDASVIYQIDPAKVVQVHIQWQDRYMNDLVRPQARGIIRDVVSQFGVEEVVSSKRDEMVNELNTRMAKKLEENGFILVDFVLRNITFSPEYAASVEQKQIAEQQAQQARFVVETKRQEAEQARQIAQGQADAVVIKAKADAEARIIQAEAEAKSLALISNALKENPDLLNYQYINKLSPNLQVMLLPANSPFLLPFPGQITTPTPIPTPVTQPQP</sequence>
<gene>
    <name evidence="3" type="ORF">DEQ80_05195</name>
</gene>
<keyword evidence="1" id="KW-0812">Transmembrane</keyword>
<comment type="caution">
    <text evidence="3">The sequence shown here is derived from an EMBL/GenBank/DDBJ whole genome shotgun (WGS) entry which is preliminary data.</text>
</comment>
<dbReference type="EMBL" id="DPBP01000022">
    <property type="protein sequence ID" value="HCE17235.1"/>
    <property type="molecule type" value="Genomic_DNA"/>
</dbReference>
<accession>A0A3D1JG86</accession>
<reference evidence="3 4" key="1">
    <citation type="journal article" date="2018" name="Nat. Biotechnol.">
        <title>A standardized bacterial taxonomy based on genome phylogeny substantially revises the tree of life.</title>
        <authorList>
            <person name="Parks D.H."/>
            <person name="Chuvochina M."/>
            <person name="Waite D.W."/>
            <person name="Rinke C."/>
            <person name="Skarshewski A."/>
            <person name="Chaumeil P.A."/>
            <person name="Hugenholtz P."/>
        </authorList>
    </citation>
    <scope>NUCLEOTIDE SEQUENCE [LARGE SCALE GENOMIC DNA]</scope>
    <source>
        <strain evidence="3">UBA8781</strain>
    </source>
</reference>
<evidence type="ECO:0000259" key="2">
    <source>
        <dbReference type="SMART" id="SM00244"/>
    </source>
</evidence>
<dbReference type="SMART" id="SM00244">
    <property type="entry name" value="PHB"/>
    <property type="match status" value="1"/>
</dbReference>
<dbReference type="Pfam" id="PF01145">
    <property type="entry name" value="Band_7"/>
    <property type="match status" value="1"/>
</dbReference>
<evidence type="ECO:0000256" key="1">
    <source>
        <dbReference type="SAM" id="Phobius"/>
    </source>
</evidence>
<dbReference type="STRING" id="229919.GCA_001050195_02103"/>
<dbReference type="Gene3D" id="3.30.479.30">
    <property type="entry name" value="Band 7 domain"/>
    <property type="match status" value="1"/>
</dbReference>
<name>A0A3D1JG86_9CHLR</name>
<dbReference type="InterPro" id="IPR001107">
    <property type="entry name" value="Band_7"/>
</dbReference>
<dbReference type="PRINTS" id="PR00679">
    <property type="entry name" value="PROHIBITIN"/>
</dbReference>
<dbReference type="CDD" id="cd03401">
    <property type="entry name" value="SPFH_prohibitin"/>
    <property type="match status" value="1"/>
</dbReference>